<dbReference type="SMART" id="SM00015">
    <property type="entry name" value="IQ"/>
    <property type="match status" value="2"/>
</dbReference>
<sequence>MGRATRWLKGLFGIQIKEKDRSEHSVTSKDKNRCISGHPAWDSAGLCNNPTTIPPNITPAEAEWLRAFYSEPDSEQKQQARAMAAATAAAADAAIAAAQAAAAAVVVGFTGKGHGKAVFGGRREKWAAVKIQSLFRGYLARKALRALKGLVKIQALVRGFLVRKQTAATLYSIQALMRAQASVRAQKTRRSIHKDEIYPPQFQARKSLDKSDEHATPLHSRRLSASVDAVTNALEESPKIVEMDTGCRPKSISRTGNAWTSDSCDNSASSPLSCRIPARLSMPESDRQNLPDREWSHFSTPQSTPRFVSTCGCEAVATPSKSENRFSSCGQHPNYMVKTQSFKAKLRSQSAPKQRPDTGPTRRNSMNGVRMHKSCSQAQEAVSFKNAIVGNLGRSSDFGRKLR</sequence>
<evidence type="ECO:0000256" key="2">
    <source>
        <dbReference type="ARBA" id="ARBA00024341"/>
    </source>
</evidence>
<dbReference type="Pfam" id="PF13178">
    <property type="entry name" value="DUF4005"/>
    <property type="match status" value="1"/>
</dbReference>
<evidence type="ECO:0000256" key="4">
    <source>
        <dbReference type="ARBA" id="ARBA00045534"/>
    </source>
</evidence>
<feature type="region of interest" description="Disordered" evidence="5">
    <location>
        <begin position="240"/>
        <end position="271"/>
    </location>
</feature>
<comment type="subunit">
    <text evidence="3">Binds to multiple calmodulin (CaM) in the presence of Ca(2+) and CaM-like proteins.</text>
</comment>
<evidence type="ECO:0000256" key="1">
    <source>
        <dbReference type="ARBA" id="ARBA00022860"/>
    </source>
</evidence>
<organism evidence="7 8">
    <name type="scientific">Handroanthus impetiginosus</name>
    <dbReference type="NCBI Taxonomy" id="429701"/>
    <lineage>
        <taxon>Eukaryota</taxon>
        <taxon>Viridiplantae</taxon>
        <taxon>Streptophyta</taxon>
        <taxon>Embryophyta</taxon>
        <taxon>Tracheophyta</taxon>
        <taxon>Spermatophyta</taxon>
        <taxon>Magnoliopsida</taxon>
        <taxon>eudicotyledons</taxon>
        <taxon>Gunneridae</taxon>
        <taxon>Pentapetalae</taxon>
        <taxon>asterids</taxon>
        <taxon>lamiids</taxon>
        <taxon>Lamiales</taxon>
        <taxon>Bignoniaceae</taxon>
        <taxon>Crescentiina</taxon>
        <taxon>Tabebuia alliance</taxon>
        <taxon>Handroanthus</taxon>
    </lineage>
</organism>
<dbReference type="EMBL" id="NKXS01001019">
    <property type="protein sequence ID" value="PIN21020.1"/>
    <property type="molecule type" value="Genomic_DNA"/>
</dbReference>
<dbReference type="Pfam" id="PF00612">
    <property type="entry name" value="IQ"/>
    <property type="match status" value="2"/>
</dbReference>
<proteinExistence type="inferred from homology"/>
<dbReference type="STRING" id="429701.A0A2G9HUL5"/>
<evidence type="ECO:0000259" key="6">
    <source>
        <dbReference type="Pfam" id="PF13178"/>
    </source>
</evidence>
<dbReference type="InterPro" id="IPR027417">
    <property type="entry name" value="P-loop_NTPase"/>
</dbReference>
<dbReference type="PANTHER" id="PTHR32295">
    <property type="entry name" value="IQ-DOMAIN 5-RELATED"/>
    <property type="match status" value="1"/>
</dbReference>
<feature type="region of interest" description="Disordered" evidence="5">
    <location>
        <begin position="344"/>
        <end position="369"/>
    </location>
</feature>
<name>A0A2G9HUL5_9LAMI</name>
<dbReference type="SUPFAM" id="SSF52540">
    <property type="entry name" value="P-loop containing nucleoside triphosphate hydrolases"/>
    <property type="match status" value="1"/>
</dbReference>
<comment type="function">
    <text evidence="4">May be involved in cooperative interactions with calmodulins or calmodulin-like proteins. Recruits calmodulin proteins to microtubules, thus being a potential scaffold in cellular signaling and trafficking. May associate with nucleic acids and regulate gene expression at the transcriptional or post-transcriptional level.</text>
</comment>
<dbReference type="Proteomes" id="UP000231279">
    <property type="component" value="Unassembled WGS sequence"/>
</dbReference>
<protein>
    <recommendedName>
        <fullName evidence="6">DUF4005 domain-containing protein</fullName>
    </recommendedName>
</protein>
<dbReference type="InterPro" id="IPR000048">
    <property type="entry name" value="IQ_motif_EF-hand-BS"/>
</dbReference>
<dbReference type="CDD" id="cd23767">
    <property type="entry name" value="IQCD"/>
    <property type="match status" value="1"/>
</dbReference>
<accession>A0A2G9HUL5</accession>
<dbReference type="PANTHER" id="PTHR32295:SF10">
    <property type="entry name" value="PROTEIN IQ-DOMAIN 25"/>
    <property type="match status" value="1"/>
</dbReference>
<evidence type="ECO:0000256" key="5">
    <source>
        <dbReference type="SAM" id="MobiDB-lite"/>
    </source>
</evidence>
<dbReference type="GO" id="GO:0005516">
    <property type="term" value="F:calmodulin binding"/>
    <property type="evidence" value="ECO:0007669"/>
    <property type="project" value="UniProtKB-KW"/>
</dbReference>
<reference evidence="8" key="1">
    <citation type="journal article" date="2018" name="Gigascience">
        <title>Genome assembly of the Pink Ipe (Handroanthus impetiginosus, Bignoniaceae), a highly valued, ecologically keystone Neotropical timber forest tree.</title>
        <authorList>
            <person name="Silva-Junior O.B."/>
            <person name="Grattapaglia D."/>
            <person name="Novaes E."/>
            <person name="Collevatti R.G."/>
        </authorList>
    </citation>
    <scope>NUCLEOTIDE SEQUENCE [LARGE SCALE GENOMIC DNA]</scope>
    <source>
        <strain evidence="8">cv. UFG-1</strain>
    </source>
</reference>
<feature type="domain" description="DUF4005" evidence="6">
    <location>
        <begin position="309"/>
        <end position="377"/>
    </location>
</feature>
<feature type="compositionally biased region" description="Basic and acidic residues" evidence="5">
    <location>
        <begin position="206"/>
        <end position="216"/>
    </location>
</feature>
<evidence type="ECO:0000313" key="8">
    <source>
        <dbReference type="Proteomes" id="UP000231279"/>
    </source>
</evidence>
<feature type="compositionally biased region" description="Polar residues" evidence="5">
    <location>
        <begin position="252"/>
        <end position="271"/>
    </location>
</feature>
<evidence type="ECO:0000256" key="3">
    <source>
        <dbReference type="ARBA" id="ARBA00024378"/>
    </source>
</evidence>
<feature type="region of interest" description="Disordered" evidence="5">
    <location>
        <begin position="203"/>
        <end position="222"/>
    </location>
</feature>
<comment type="similarity">
    <text evidence="2">Belongs to the IQD family.</text>
</comment>
<evidence type="ECO:0000313" key="7">
    <source>
        <dbReference type="EMBL" id="PIN21020.1"/>
    </source>
</evidence>
<dbReference type="Gene3D" id="1.20.5.190">
    <property type="match status" value="1"/>
</dbReference>
<gene>
    <name evidence="7" type="ORF">CDL12_06292</name>
</gene>
<dbReference type="OrthoDB" id="1704267at2759"/>
<dbReference type="InterPro" id="IPR025064">
    <property type="entry name" value="DUF4005"/>
</dbReference>
<keyword evidence="1" id="KW-0112">Calmodulin-binding</keyword>
<dbReference type="PROSITE" id="PS50096">
    <property type="entry name" value="IQ"/>
    <property type="match status" value="2"/>
</dbReference>
<dbReference type="AlphaFoldDB" id="A0A2G9HUL5"/>
<keyword evidence="8" id="KW-1185">Reference proteome</keyword>
<comment type="caution">
    <text evidence="7">The sequence shown here is derived from an EMBL/GenBank/DDBJ whole genome shotgun (WGS) entry which is preliminary data.</text>
</comment>